<gene>
    <name evidence="1" type="ORF">PVMG_05933</name>
</gene>
<dbReference type="OrthoDB" id="10338354at2759"/>
<evidence type="ECO:0000313" key="2">
    <source>
        <dbReference type="Proteomes" id="UP000053776"/>
    </source>
</evidence>
<dbReference type="InterPro" id="IPR008780">
    <property type="entry name" value="Plasmodium_Vir"/>
</dbReference>
<name>A0A0J9VQL1_PLAVI</name>
<reference evidence="1 2" key="1">
    <citation type="submission" date="2011-08" db="EMBL/GenBank/DDBJ databases">
        <title>The Genome Sequence of Plasmodium vivax Mauritania I.</title>
        <authorList>
            <consortium name="The Broad Institute Genome Sequencing Platform"/>
            <consortium name="The Broad Institute Genome Sequencing Center for Infectious Disease"/>
            <person name="Neafsey D."/>
            <person name="Carlton J."/>
            <person name="Barnwell J."/>
            <person name="Collins W."/>
            <person name="Escalante A."/>
            <person name="Mullikin J."/>
            <person name="Saul A."/>
            <person name="Guigo R."/>
            <person name="Camara F."/>
            <person name="Young S.K."/>
            <person name="Zeng Q."/>
            <person name="Gargeya S."/>
            <person name="Fitzgerald M."/>
            <person name="Haas B."/>
            <person name="Abouelleil A."/>
            <person name="Alvarado L."/>
            <person name="Arachchi H.M."/>
            <person name="Berlin A."/>
            <person name="Brown A."/>
            <person name="Chapman S.B."/>
            <person name="Chen Z."/>
            <person name="Dunbar C."/>
            <person name="Freedman E."/>
            <person name="Gearin G."/>
            <person name="Gellesch M."/>
            <person name="Goldberg J."/>
            <person name="Griggs A."/>
            <person name="Gujja S."/>
            <person name="Heiman D."/>
            <person name="Howarth C."/>
            <person name="Larson L."/>
            <person name="Lui A."/>
            <person name="MacDonald P.J.P."/>
            <person name="Montmayeur A."/>
            <person name="Murphy C."/>
            <person name="Neiman D."/>
            <person name="Pearson M."/>
            <person name="Priest M."/>
            <person name="Roberts A."/>
            <person name="Saif S."/>
            <person name="Shea T."/>
            <person name="Shenoy N."/>
            <person name="Sisk P."/>
            <person name="Stolte C."/>
            <person name="Sykes S."/>
            <person name="Wortman J."/>
            <person name="Nusbaum C."/>
            <person name="Birren B."/>
        </authorList>
    </citation>
    <scope>NUCLEOTIDE SEQUENCE [LARGE SCALE GENOMIC DNA]</scope>
    <source>
        <strain evidence="1 2">Mauritania I</strain>
    </source>
</reference>
<dbReference type="EMBL" id="KQ235157">
    <property type="protein sequence ID" value="KMZ89648.1"/>
    <property type="molecule type" value="Genomic_DNA"/>
</dbReference>
<dbReference type="Pfam" id="PF05795">
    <property type="entry name" value="Plasmodium_Vir"/>
    <property type="match status" value="1"/>
</dbReference>
<protein>
    <recommendedName>
        <fullName evidence="3">PIR Superfamily Protein</fullName>
    </recommendedName>
</protein>
<evidence type="ECO:0000313" key="1">
    <source>
        <dbReference type="EMBL" id="KMZ89648.1"/>
    </source>
</evidence>
<dbReference type="AlphaFoldDB" id="A0A0J9VQL1"/>
<organism evidence="1 2">
    <name type="scientific">Plasmodium vivax Mauritania I</name>
    <dbReference type="NCBI Taxonomy" id="1035515"/>
    <lineage>
        <taxon>Eukaryota</taxon>
        <taxon>Sar</taxon>
        <taxon>Alveolata</taxon>
        <taxon>Apicomplexa</taxon>
        <taxon>Aconoidasida</taxon>
        <taxon>Haemosporida</taxon>
        <taxon>Plasmodiidae</taxon>
        <taxon>Plasmodium</taxon>
        <taxon>Plasmodium (Plasmodium)</taxon>
    </lineage>
</organism>
<proteinExistence type="predicted"/>
<accession>A0A0J9VQL1</accession>
<dbReference type="Proteomes" id="UP000053776">
    <property type="component" value="Unassembled WGS sequence"/>
</dbReference>
<sequence>MKTQRNSYKQLKKVSKILYQFFKNIDKYLPYHQFCNKHECDQYKDKCDLVGSLIVGKKNELIDICARLHHLINQLLNSTQSQVEETHLEYLNFWLNHELHKIDDKICPDTFCQLMRARNTQNRALGKLKSHSYYINKEEVNNINLLYYIYYNYNEIEKILDNTEASQEPVNSYAKYCVEKYRELRAKCSEKDSDLCKALDVFQTKYENTNIRKEELPDWTIYRLPSLHVVEVIKSLDTGNSDNETTVLSGGSIPTKNVRQPSIILMLSEDPEGLSTGPLRTSTIKQGRVLDNLKGECYKK</sequence>
<evidence type="ECO:0008006" key="3">
    <source>
        <dbReference type="Google" id="ProtNLM"/>
    </source>
</evidence>